<dbReference type="InterPro" id="IPR040369">
    <property type="entry name" value="ARMC9"/>
</dbReference>
<dbReference type="GO" id="GO:0097542">
    <property type="term" value="C:ciliary tip"/>
    <property type="evidence" value="ECO:0007669"/>
    <property type="project" value="TreeGrafter"/>
</dbReference>
<dbReference type="Proteomes" id="UP000676336">
    <property type="component" value="Unassembled WGS sequence"/>
</dbReference>
<sequence length="84" mass="9539">MNLCLRTEGRKKCAEVAEQAITVLASLLTHPNHETRPYVNSSLYSILTLKSVRDKAIHQNLESRLRTLIRTETANSETKGQLEF</sequence>
<gene>
    <name evidence="2" type="ORF">SMN809_LOCUS86280</name>
    <name evidence="3" type="ORF">SMN809_LOCUS86296</name>
</gene>
<dbReference type="EMBL" id="CAJOBI010369881">
    <property type="protein sequence ID" value="CAF5229376.1"/>
    <property type="molecule type" value="Genomic_DNA"/>
</dbReference>
<organism evidence="2 4">
    <name type="scientific">Rotaria magnacalcarata</name>
    <dbReference type="NCBI Taxonomy" id="392030"/>
    <lineage>
        <taxon>Eukaryota</taxon>
        <taxon>Metazoa</taxon>
        <taxon>Spiralia</taxon>
        <taxon>Gnathifera</taxon>
        <taxon>Rotifera</taxon>
        <taxon>Eurotatoria</taxon>
        <taxon>Bdelloidea</taxon>
        <taxon>Philodinida</taxon>
        <taxon>Philodinidae</taxon>
        <taxon>Rotaria</taxon>
    </lineage>
</organism>
<evidence type="ECO:0000313" key="3">
    <source>
        <dbReference type="EMBL" id="CAF5229376.1"/>
    </source>
</evidence>
<name>A0A8S3KHF4_9BILA</name>
<dbReference type="PANTHER" id="PTHR14881:SF4">
    <property type="entry name" value="LISH DOMAIN-CONTAINING PROTEIN ARMC9"/>
    <property type="match status" value="1"/>
</dbReference>
<comment type="caution">
    <text evidence="2">The sequence shown here is derived from an EMBL/GenBank/DDBJ whole genome shotgun (WGS) entry which is preliminary data.</text>
</comment>
<dbReference type="GO" id="GO:0005814">
    <property type="term" value="C:centriole"/>
    <property type="evidence" value="ECO:0007669"/>
    <property type="project" value="TreeGrafter"/>
</dbReference>
<dbReference type="InterPro" id="IPR048959">
    <property type="entry name" value="ARMC9_ARM_dom"/>
</dbReference>
<proteinExistence type="predicted"/>
<reference evidence="2" key="1">
    <citation type="submission" date="2021-02" db="EMBL/GenBank/DDBJ databases">
        <authorList>
            <person name="Nowell W R."/>
        </authorList>
    </citation>
    <scope>NUCLEOTIDE SEQUENCE</scope>
</reference>
<feature type="non-terminal residue" evidence="2">
    <location>
        <position position="84"/>
    </location>
</feature>
<dbReference type="AlphaFoldDB" id="A0A8S3KHF4"/>
<dbReference type="PANTHER" id="PTHR14881">
    <property type="entry name" value="LISH DOMAIN-CONTAINING PROTEIN ARMC9"/>
    <property type="match status" value="1"/>
</dbReference>
<protein>
    <recommendedName>
        <fullName evidence="1">LisH domain-containing protein</fullName>
    </recommendedName>
</protein>
<accession>A0A8S3KHF4</accession>
<dbReference type="GO" id="GO:0060271">
    <property type="term" value="P:cilium assembly"/>
    <property type="evidence" value="ECO:0007669"/>
    <property type="project" value="InterPro"/>
</dbReference>
<evidence type="ECO:0000313" key="2">
    <source>
        <dbReference type="EMBL" id="CAF5229360.1"/>
    </source>
</evidence>
<dbReference type="EMBL" id="CAJOBI010369817">
    <property type="protein sequence ID" value="CAF5229360.1"/>
    <property type="molecule type" value="Genomic_DNA"/>
</dbReference>
<dbReference type="GO" id="GO:0036064">
    <property type="term" value="C:ciliary basal body"/>
    <property type="evidence" value="ECO:0007669"/>
    <property type="project" value="InterPro"/>
</dbReference>
<evidence type="ECO:0000313" key="4">
    <source>
        <dbReference type="Proteomes" id="UP000676336"/>
    </source>
</evidence>
<evidence type="ECO:0000259" key="1">
    <source>
        <dbReference type="Pfam" id="PF21050"/>
    </source>
</evidence>
<feature type="domain" description="LisH" evidence="1">
    <location>
        <begin position="1"/>
        <end position="84"/>
    </location>
</feature>
<dbReference type="Pfam" id="PF21050">
    <property type="entry name" value="ARMC9_ARM"/>
    <property type="match status" value="1"/>
</dbReference>